<organism evidence="2 3">
    <name type="scientific">Hoeflea marina</name>
    <dbReference type="NCBI Taxonomy" id="274592"/>
    <lineage>
        <taxon>Bacteria</taxon>
        <taxon>Pseudomonadati</taxon>
        <taxon>Pseudomonadota</taxon>
        <taxon>Alphaproteobacteria</taxon>
        <taxon>Hyphomicrobiales</taxon>
        <taxon>Rhizobiaceae</taxon>
        <taxon>Hoeflea</taxon>
    </lineage>
</organism>
<feature type="domain" description="LUD" evidence="1">
    <location>
        <begin position="125"/>
        <end position="223"/>
    </location>
</feature>
<evidence type="ECO:0000313" key="2">
    <source>
        <dbReference type="EMBL" id="PWW01572.1"/>
    </source>
</evidence>
<dbReference type="Gene3D" id="3.40.50.10420">
    <property type="entry name" value="NagB/RpiA/CoA transferase-like"/>
    <property type="match status" value="1"/>
</dbReference>
<dbReference type="InterPro" id="IPR003741">
    <property type="entry name" value="LUD_dom"/>
</dbReference>
<protein>
    <submittedName>
        <fullName evidence="2">L-lactate dehydrogenase complex protein LldG</fullName>
    </submittedName>
</protein>
<accession>A0A317PKT9</accession>
<dbReference type="InterPro" id="IPR024185">
    <property type="entry name" value="FTHF_cligase-like_sf"/>
</dbReference>
<name>A0A317PKT9_9HYPH</name>
<dbReference type="Proteomes" id="UP000246352">
    <property type="component" value="Unassembled WGS sequence"/>
</dbReference>
<dbReference type="Pfam" id="PF02589">
    <property type="entry name" value="LUD_dom"/>
    <property type="match status" value="1"/>
</dbReference>
<evidence type="ECO:0000313" key="3">
    <source>
        <dbReference type="Proteomes" id="UP000246352"/>
    </source>
</evidence>
<evidence type="ECO:0000259" key="1">
    <source>
        <dbReference type="Pfam" id="PF02589"/>
    </source>
</evidence>
<dbReference type="PANTHER" id="PTHR43682:SF1">
    <property type="entry name" value="LACTATE UTILIZATION PROTEIN C"/>
    <property type="match status" value="1"/>
</dbReference>
<dbReference type="InterPro" id="IPR037171">
    <property type="entry name" value="NagB/RpiA_transferase-like"/>
</dbReference>
<comment type="caution">
    <text evidence="2">The sequence shown here is derived from an EMBL/GenBank/DDBJ whole genome shotgun (WGS) entry which is preliminary data.</text>
</comment>
<proteinExistence type="predicted"/>
<keyword evidence="3" id="KW-1185">Reference proteome</keyword>
<dbReference type="OrthoDB" id="9794157at2"/>
<sequence>MDDARSTIMQKIRTAMRVSAGDAERNATVDARLSQAPKGIVPMRGQLPQPGQVDLFEEMATRFNATVSRVAGYGQVPAEVLAYLRGHNLPAAIRVGADARLGQAGWERERTLEVLHGFSDGNDLAGVSHALSGIAETGTLALESGPDNPTTINFLPEHHIVVVRAGDIRGDMEAVWEMLRGKHGKGQMPRAFNLITGPSRSGDIEQTILLGAHGPRALHIIIVE</sequence>
<dbReference type="PANTHER" id="PTHR43682">
    <property type="entry name" value="LACTATE UTILIZATION PROTEIN C"/>
    <property type="match status" value="1"/>
</dbReference>
<dbReference type="EMBL" id="QGTR01000002">
    <property type="protein sequence ID" value="PWW01572.1"/>
    <property type="molecule type" value="Genomic_DNA"/>
</dbReference>
<dbReference type="AlphaFoldDB" id="A0A317PKT9"/>
<dbReference type="SUPFAM" id="SSF100950">
    <property type="entry name" value="NagB/RpiA/CoA transferase-like"/>
    <property type="match status" value="1"/>
</dbReference>
<gene>
    <name evidence="2" type="ORF">DFR52_102235</name>
</gene>
<dbReference type="RefSeq" id="WP_110031370.1">
    <property type="nucleotide sequence ID" value="NZ_QGTR01000002.1"/>
</dbReference>
<reference evidence="2 3" key="1">
    <citation type="submission" date="2018-05" db="EMBL/GenBank/DDBJ databases">
        <title>Genomic Encyclopedia of Type Strains, Phase IV (KMG-IV): sequencing the most valuable type-strain genomes for metagenomic binning, comparative biology and taxonomic classification.</title>
        <authorList>
            <person name="Goeker M."/>
        </authorList>
    </citation>
    <scope>NUCLEOTIDE SEQUENCE [LARGE SCALE GENOMIC DNA]</scope>
    <source>
        <strain evidence="2 3">DSM 16791</strain>
    </source>
</reference>